<evidence type="ECO:0000256" key="7">
    <source>
        <dbReference type="SAM" id="Phobius"/>
    </source>
</evidence>
<feature type="compositionally biased region" description="Basic and acidic residues" evidence="6">
    <location>
        <begin position="401"/>
        <end position="417"/>
    </location>
</feature>
<feature type="transmembrane region" description="Helical" evidence="7">
    <location>
        <begin position="281"/>
        <end position="300"/>
    </location>
</feature>
<reference evidence="8 9" key="1">
    <citation type="submission" date="2018-10" db="EMBL/GenBank/DDBJ databases">
        <title>Complete genome sequence of Brevundimonas naejangsanensis BRV3.</title>
        <authorList>
            <person name="Berrios L."/>
            <person name="Ely B."/>
        </authorList>
    </citation>
    <scope>NUCLEOTIDE SEQUENCE [LARGE SCALE GENOMIC DNA]</scope>
    <source>
        <strain evidence="8 9">BRV3</strain>
    </source>
</reference>
<dbReference type="OrthoDB" id="4368225at2"/>
<dbReference type="InterPro" id="IPR036259">
    <property type="entry name" value="MFS_trans_sf"/>
</dbReference>
<keyword evidence="4 7" id="KW-1133">Transmembrane helix</keyword>
<dbReference type="PANTHER" id="PTHR23513:SF18">
    <property type="entry name" value="INTEGRAL MEMBRANE PROTEIN"/>
    <property type="match status" value="1"/>
</dbReference>
<feature type="region of interest" description="Disordered" evidence="6">
    <location>
        <begin position="401"/>
        <end position="423"/>
    </location>
</feature>
<protein>
    <submittedName>
        <fullName evidence="8">MFS transporter</fullName>
    </submittedName>
</protein>
<dbReference type="AlphaFoldDB" id="A0A494RQG5"/>
<dbReference type="RefSeq" id="WP_121482918.1">
    <property type="nucleotide sequence ID" value="NZ_CP032707.1"/>
</dbReference>
<evidence type="ECO:0000256" key="3">
    <source>
        <dbReference type="ARBA" id="ARBA00022692"/>
    </source>
</evidence>
<evidence type="ECO:0000256" key="1">
    <source>
        <dbReference type="ARBA" id="ARBA00004651"/>
    </source>
</evidence>
<dbReference type="CDD" id="cd06173">
    <property type="entry name" value="MFS_MefA_like"/>
    <property type="match status" value="1"/>
</dbReference>
<dbReference type="EMBL" id="CP032707">
    <property type="protein sequence ID" value="AYG95784.1"/>
    <property type="molecule type" value="Genomic_DNA"/>
</dbReference>
<dbReference type="InterPro" id="IPR011701">
    <property type="entry name" value="MFS"/>
</dbReference>
<feature type="transmembrane region" description="Helical" evidence="7">
    <location>
        <begin position="12"/>
        <end position="34"/>
    </location>
</feature>
<dbReference type="Proteomes" id="UP000276984">
    <property type="component" value="Chromosome"/>
</dbReference>
<dbReference type="GO" id="GO:0005886">
    <property type="term" value="C:plasma membrane"/>
    <property type="evidence" value="ECO:0007669"/>
    <property type="project" value="UniProtKB-SubCell"/>
</dbReference>
<dbReference type="GO" id="GO:0022857">
    <property type="term" value="F:transmembrane transporter activity"/>
    <property type="evidence" value="ECO:0007669"/>
    <property type="project" value="InterPro"/>
</dbReference>
<feature type="transmembrane region" description="Helical" evidence="7">
    <location>
        <begin position="101"/>
        <end position="127"/>
    </location>
</feature>
<name>A0A494RQG5_9CAUL</name>
<feature type="transmembrane region" description="Helical" evidence="7">
    <location>
        <begin position="46"/>
        <end position="70"/>
    </location>
</feature>
<keyword evidence="3 7" id="KW-0812">Transmembrane</keyword>
<gene>
    <name evidence="8" type="ORF">D8I30_11815</name>
</gene>
<sequence>MFSPLRNAAYRHLFIAQVAALLGTGMATVALGLLAHELAGAGAGEVLGVALAIKMIAYVSVAPFASALAAQLPRKTLLVSLDAVRAAVAAFLPFVNEAWQVYGLMTVLFVASAAFTPAFQAMIPDLLDDEGEYTKALSLSRLASDLESVASPVLAAVLLSVISYHSLFVGTAFGFILSAGFVVTAILPRFSVAQTLPFLRRLTGGVRLFVLTPRLRGLLAVSLATAAGGAMVFVNTVVLVQSNFGLSQQATAWALAAFGGGSMTAAVLLPKTLERATDRSTMVAGALLMTTVLIAGALFARSYPMLIVLWIIMGFGYSLTITPAGRALRRSSTAEERPALFAAQFALSHACWLIAYPVAGLVSAEADPQAAFVVLAALCGFGTLLALAVWPAHDPQNLLHHHDELDPDHEHLNEGTRPDPAGVAHVHPVVIDDNHRRWPKQRRCAP</sequence>
<evidence type="ECO:0000256" key="5">
    <source>
        <dbReference type="ARBA" id="ARBA00023136"/>
    </source>
</evidence>
<feature type="transmembrane region" description="Helical" evidence="7">
    <location>
        <begin position="370"/>
        <end position="390"/>
    </location>
</feature>
<feature type="transmembrane region" description="Helical" evidence="7">
    <location>
        <begin position="306"/>
        <end position="328"/>
    </location>
</feature>
<dbReference type="PANTHER" id="PTHR23513">
    <property type="entry name" value="INTEGRAL MEMBRANE EFFLUX PROTEIN-RELATED"/>
    <property type="match status" value="1"/>
</dbReference>
<dbReference type="Gene3D" id="1.20.1250.20">
    <property type="entry name" value="MFS general substrate transporter like domains"/>
    <property type="match status" value="2"/>
</dbReference>
<proteinExistence type="predicted"/>
<evidence type="ECO:0000256" key="4">
    <source>
        <dbReference type="ARBA" id="ARBA00022989"/>
    </source>
</evidence>
<organism evidence="8 9">
    <name type="scientific">Brevundimonas naejangsanensis</name>
    <dbReference type="NCBI Taxonomy" id="588932"/>
    <lineage>
        <taxon>Bacteria</taxon>
        <taxon>Pseudomonadati</taxon>
        <taxon>Pseudomonadota</taxon>
        <taxon>Alphaproteobacteria</taxon>
        <taxon>Caulobacterales</taxon>
        <taxon>Caulobacteraceae</taxon>
        <taxon>Brevundimonas</taxon>
    </lineage>
</organism>
<keyword evidence="5 7" id="KW-0472">Membrane</keyword>
<feature type="transmembrane region" description="Helical" evidence="7">
    <location>
        <begin position="340"/>
        <end position="358"/>
    </location>
</feature>
<comment type="subcellular location">
    <subcellularLocation>
        <location evidence="1">Cell membrane</location>
        <topology evidence="1">Multi-pass membrane protein</topology>
    </subcellularLocation>
</comment>
<dbReference type="SUPFAM" id="SSF103473">
    <property type="entry name" value="MFS general substrate transporter"/>
    <property type="match status" value="1"/>
</dbReference>
<evidence type="ECO:0000256" key="6">
    <source>
        <dbReference type="SAM" id="MobiDB-lite"/>
    </source>
</evidence>
<feature type="transmembrane region" description="Helical" evidence="7">
    <location>
        <begin position="250"/>
        <end position="269"/>
    </location>
</feature>
<evidence type="ECO:0000313" key="9">
    <source>
        <dbReference type="Proteomes" id="UP000276984"/>
    </source>
</evidence>
<dbReference type="Pfam" id="PF07690">
    <property type="entry name" value="MFS_1"/>
    <property type="match status" value="1"/>
</dbReference>
<evidence type="ECO:0000256" key="2">
    <source>
        <dbReference type="ARBA" id="ARBA00022475"/>
    </source>
</evidence>
<accession>A0A494RQG5</accession>
<keyword evidence="9" id="KW-1185">Reference proteome</keyword>
<keyword evidence="2" id="KW-1003">Cell membrane</keyword>
<feature type="transmembrane region" description="Helical" evidence="7">
    <location>
        <begin position="217"/>
        <end position="238"/>
    </location>
</feature>
<evidence type="ECO:0000313" key="8">
    <source>
        <dbReference type="EMBL" id="AYG95784.1"/>
    </source>
</evidence>